<sequence length="137" mass="14109">MSMHACECLCVYLHICGCAGTRRWWAGSARGSRSCSRLPCWAPGPGLSLPGPSCPSVEQGLGGGPGQLQGRSGEARLGEHRGWGSPAAVCSRNCTVSPRRGQIVLRPQMCQNSPQGGGERVLRRGAAGAGGGCVPLP</sequence>
<evidence type="ECO:0000256" key="1">
    <source>
        <dbReference type="SAM" id="MobiDB-lite"/>
    </source>
</evidence>
<reference evidence="2" key="1">
    <citation type="submission" date="2005-01" db="EMBL/GenBank/DDBJ databases">
        <authorList>
            <consortium name="The German cDNA Consortium"/>
            <person name="Bloecker H."/>
            <person name="Boecher M."/>
            <person name="Brandt P."/>
            <person name="Mewes H.W."/>
            <person name="Weil B."/>
            <person name="Amid C."/>
            <person name="Osanger A."/>
            <person name="Fobo G."/>
            <person name="Han M."/>
            <person name="Wiemann S."/>
        </authorList>
    </citation>
    <scope>NUCLEOTIDE SEQUENCE</scope>
    <source>
        <tissue evidence="2">Kidney</tissue>
    </source>
</reference>
<accession>Q5GMH4</accession>
<evidence type="ECO:0000313" key="2">
    <source>
        <dbReference type="EMBL" id="CAI46889.1"/>
    </source>
</evidence>
<name>Q5GMH4_HUMAN</name>
<feature type="region of interest" description="Disordered" evidence="1">
    <location>
        <begin position="59"/>
        <end position="82"/>
    </location>
</feature>
<organism evidence="2">
    <name type="scientific">Homo sapiens</name>
    <name type="common">Human</name>
    <dbReference type="NCBI Taxonomy" id="9606"/>
    <lineage>
        <taxon>Eukaryota</taxon>
        <taxon>Metazoa</taxon>
        <taxon>Chordata</taxon>
        <taxon>Craniata</taxon>
        <taxon>Vertebrata</taxon>
        <taxon>Euteleostomi</taxon>
        <taxon>Mammalia</taxon>
        <taxon>Eutheria</taxon>
        <taxon>Euarchontoglires</taxon>
        <taxon>Primates</taxon>
        <taxon>Haplorrhini</taxon>
        <taxon>Catarrhini</taxon>
        <taxon>Hominidae</taxon>
        <taxon>Homo</taxon>
    </lineage>
</organism>
<dbReference type="EMBL" id="AL137444">
    <property type="protein sequence ID" value="CAI46889.1"/>
    <property type="molecule type" value="Genomic_DNA"/>
</dbReference>
<protein>
    <submittedName>
        <fullName evidence="2">Uncharacterized protein DKFZp566H184</fullName>
    </submittedName>
</protein>
<dbReference type="AlphaFoldDB" id="Q5GMH4"/>
<feature type="compositionally biased region" description="Basic and acidic residues" evidence="1">
    <location>
        <begin position="73"/>
        <end position="82"/>
    </location>
</feature>
<proteinExistence type="predicted"/>
<gene>
    <name evidence="2" type="primary">DKFZp566H184</name>
</gene>